<reference evidence="2" key="1">
    <citation type="submission" date="2020-04" db="EMBL/GenBank/DDBJ databases">
        <title>Deep metagenomics examines the oral microbiome during advanced dental caries in children, revealing novel taxa and co-occurrences with host molecules.</title>
        <authorList>
            <person name="Baker J.L."/>
            <person name="Morton J.T."/>
            <person name="Dinis M."/>
            <person name="Alvarez R."/>
            <person name="Tran N.C."/>
            <person name="Knight R."/>
            <person name="Edlund A."/>
        </authorList>
    </citation>
    <scope>NUCLEOTIDE SEQUENCE</scope>
    <source>
        <strain evidence="2">JCVI_25_bin.9</strain>
    </source>
</reference>
<dbReference type="RefSeq" id="WP_219523974.1">
    <property type="nucleotide sequence ID" value="NZ_CAUOMI010000059.1"/>
</dbReference>
<evidence type="ECO:0000313" key="2">
    <source>
        <dbReference type="EMBL" id="MBF1415079.1"/>
    </source>
</evidence>
<organism evidence="2 3">
    <name type="scientific">Prevotella histicola</name>
    <dbReference type="NCBI Taxonomy" id="470565"/>
    <lineage>
        <taxon>Bacteria</taxon>
        <taxon>Pseudomonadati</taxon>
        <taxon>Bacteroidota</taxon>
        <taxon>Bacteroidia</taxon>
        <taxon>Bacteroidales</taxon>
        <taxon>Prevotellaceae</taxon>
        <taxon>Prevotella</taxon>
    </lineage>
</organism>
<gene>
    <name evidence="2" type="ORF">HXN33_05805</name>
</gene>
<dbReference type="CDD" id="cd00118">
    <property type="entry name" value="LysM"/>
    <property type="match status" value="1"/>
</dbReference>
<evidence type="ECO:0000256" key="1">
    <source>
        <dbReference type="SAM" id="SignalP"/>
    </source>
</evidence>
<evidence type="ECO:0000313" key="3">
    <source>
        <dbReference type="Proteomes" id="UP000757461"/>
    </source>
</evidence>
<protein>
    <submittedName>
        <fullName evidence="2">ABC transporter substrate-binding protein</fullName>
    </submittedName>
</protein>
<dbReference type="Pfam" id="PF01476">
    <property type="entry name" value="LysM"/>
    <property type="match status" value="1"/>
</dbReference>
<name>A0A930HZU1_9BACT</name>
<dbReference type="EMBL" id="JABZSQ010000089">
    <property type="protein sequence ID" value="MBF1415079.1"/>
    <property type="molecule type" value="Genomic_DNA"/>
</dbReference>
<dbReference type="InterPro" id="IPR018392">
    <property type="entry name" value="LysM"/>
</dbReference>
<comment type="caution">
    <text evidence="2">The sequence shown here is derived from an EMBL/GenBank/DDBJ whole genome shotgun (WGS) entry which is preliminary data.</text>
</comment>
<feature type="chain" id="PRO_5041109883" evidence="1">
    <location>
        <begin position="23"/>
        <end position="462"/>
    </location>
</feature>
<keyword evidence="1" id="KW-0732">Signal</keyword>
<proteinExistence type="predicted"/>
<dbReference type="Proteomes" id="UP000757461">
    <property type="component" value="Unassembled WGS sequence"/>
</dbReference>
<accession>A0A930HZU1</accession>
<feature type="signal peptide" evidence="1">
    <location>
        <begin position="1"/>
        <end position="22"/>
    </location>
</feature>
<dbReference type="AlphaFoldDB" id="A0A930HZU1"/>
<sequence>MRSYLKYLLLVFAVTFSFTVMAQSVQWRDQHKVKRRETVFGIAKEYGISIQQLIDANPVMKQTGYELKKGDLIFVPFAKEGDFNPDGTVATKDSRKVTAKATDNNKVKPVNAIRVGVMLPLHNQDGDGKRMIEYYRGILLALNQLKSEGITTEVHAWNVPKGADIRVTLTDKNAPNLDIIFGPLYSDQVKPLADFCRNNNIKLVIPFSITGNEVETNPNIFQVYQTEETLNNKAIACFLERFQKSHHPVFINCNDANSQVGAFTSSLRKQLDLQKIKYDLTSTSSSSADFAKHFDASRPNVVVVNSEKSPQLNEVFAKLAQLKKARPGIAISLYGYSQWFVYQDYDLDYFFKYNTYIPTTYYYNKAADKTKELEALYQEQYNEPMAKQYIPRMAITGYDQAEFFVRGMKLHGKNFKGTASEVKYKPLQTRYNFVRVGQGGYVNDNFQLVHFKTDQTMENLVY</sequence>
<dbReference type="SMART" id="SM00257">
    <property type="entry name" value="LysM"/>
    <property type="match status" value="1"/>
</dbReference>
<dbReference type="PROSITE" id="PS51782">
    <property type="entry name" value="LYSM"/>
    <property type="match status" value="1"/>
</dbReference>